<dbReference type="InterPro" id="IPR006357">
    <property type="entry name" value="HAD-SF_hydro_IIA"/>
</dbReference>
<dbReference type="AlphaFoldDB" id="A0A9D6V116"/>
<dbReference type="Pfam" id="PF13242">
    <property type="entry name" value="Hydrolase_like"/>
    <property type="match status" value="1"/>
</dbReference>
<dbReference type="NCBIfam" id="TIGR01460">
    <property type="entry name" value="HAD-SF-IIA"/>
    <property type="match status" value="1"/>
</dbReference>
<dbReference type="Gene3D" id="3.40.50.1000">
    <property type="entry name" value="HAD superfamily/HAD-like"/>
    <property type="match status" value="2"/>
</dbReference>
<organism evidence="1 2">
    <name type="scientific">Desulfomonile tiedjei</name>
    <dbReference type="NCBI Taxonomy" id="2358"/>
    <lineage>
        <taxon>Bacteria</taxon>
        <taxon>Pseudomonadati</taxon>
        <taxon>Thermodesulfobacteriota</taxon>
        <taxon>Desulfomonilia</taxon>
        <taxon>Desulfomonilales</taxon>
        <taxon>Desulfomonilaceae</taxon>
        <taxon>Desulfomonile</taxon>
    </lineage>
</organism>
<dbReference type="SUPFAM" id="SSF56784">
    <property type="entry name" value="HAD-like"/>
    <property type="match status" value="1"/>
</dbReference>
<name>A0A9D6V116_9BACT</name>
<dbReference type="PANTHER" id="PTHR19288">
    <property type="entry name" value="4-NITROPHENYLPHOSPHATASE-RELATED"/>
    <property type="match status" value="1"/>
</dbReference>
<dbReference type="GO" id="GO:0016791">
    <property type="term" value="F:phosphatase activity"/>
    <property type="evidence" value="ECO:0007669"/>
    <property type="project" value="TreeGrafter"/>
</dbReference>
<dbReference type="PANTHER" id="PTHR19288:SF46">
    <property type="entry name" value="HALOACID DEHALOGENASE-LIKE HYDROLASE DOMAIN-CONTAINING PROTEIN 2"/>
    <property type="match status" value="1"/>
</dbReference>
<dbReference type="EMBL" id="JACRDE010000305">
    <property type="protein sequence ID" value="MBI5250100.1"/>
    <property type="molecule type" value="Genomic_DNA"/>
</dbReference>
<accession>A0A9D6V116</accession>
<proteinExistence type="predicted"/>
<dbReference type="Pfam" id="PF13344">
    <property type="entry name" value="Hydrolase_6"/>
    <property type="match status" value="1"/>
</dbReference>
<dbReference type="Proteomes" id="UP000807825">
    <property type="component" value="Unassembled WGS sequence"/>
</dbReference>
<keyword evidence="1" id="KW-0378">Hydrolase</keyword>
<sequence>MKKKYLGILADLDGTMNRGRELIPGADVVYRRISKRGLRWIFISNNATSLASDLARRITDLGIPVDDGQVVTSASALMQALSGEYRGARIMVLGEDKLIGGVRASGCEISIDPSATDIVVVAKDTGFTYDKLERAYLAIRNGARFWATNMDPTFPVPGGFLPGAGSIVAAVAAAAGRPPDRVFGKPSPDIADIALRQMDLAAELCLVVGDRMETDILFARNARLDSALVLTGATSRSDLRHYSYGPDYVLESITELETLLDSNE</sequence>
<dbReference type="InterPro" id="IPR023214">
    <property type="entry name" value="HAD_sf"/>
</dbReference>
<protein>
    <submittedName>
        <fullName evidence="1">HAD-IIA family hydrolase</fullName>
    </submittedName>
</protein>
<gene>
    <name evidence="1" type="ORF">HY912_11460</name>
</gene>
<dbReference type="GO" id="GO:0005737">
    <property type="term" value="C:cytoplasm"/>
    <property type="evidence" value="ECO:0007669"/>
    <property type="project" value="TreeGrafter"/>
</dbReference>
<dbReference type="InterPro" id="IPR036412">
    <property type="entry name" value="HAD-like_sf"/>
</dbReference>
<reference evidence="1" key="1">
    <citation type="submission" date="2020-07" db="EMBL/GenBank/DDBJ databases">
        <title>Huge and variable diversity of episymbiotic CPR bacteria and DPANN archaea in groundwater ecosystems.</title>
        <authorList>
            <person name="He C.Y."/>
            <person name="Keren R."/>
            <person name="Whittaker M."/>
            <person name="Farag I.F."/>
            <person name="Doudna J."/>
            <person name="Cate J.H.D."/>
            <person name="Banfield J.F."/>
        </authorList>
    </citation>
    <scope>NUCLEOTIDE SEQUENCE</scope>
    <source>
        <strain evidence="1">NC_groundwater_1664_Pr3_B-0.1um_52_9</strain>
    </source>
</reference>
<comment type="caution">
    <text evidence="1">The sequence shown here is derived from an EMBL/GenBank/DDBJ whole genome shotgun (WGS) entry which is preliminary data.</text>
</comment>
<evidence type="ECO:0000313" key="1">
    <source>
        <dbReference type="EMBL" id="MBI5250100.1"/>
    </source>
</evidence>
<evidence type="ECO:0000313" key="2">
    <source>
        <dbReference type="Proteomes" id="UP000807825"/>
    </source>
</evidence>